<feature type="compositionally biased region" description="Low complexity" evidence="1">
    <location>
        <begin position="320"/>
        <end position="339"/>
    </location>
</feature>
<reference evidence="3" key="1">
    <citation type="submission" date="2021-02" db="EMBL/GenBank/DDBJ databases">
        <authorList>
            <person name="Dougan E. K."/>
            <person name="Rhodes N."/>
            <person name="Thang M."/>
            <person name="Chan C."/>
        </authorList>
    </citation>
    <scope>NUCLEOTIDE SEQUENCE</scope>
</reference>
<dbReference type="CDD" id="cd02869">
    <property type="entry name" value="PseudoU_synth_RluA_like"/>
    <property type="match status" value="1"/>
</dbReference>
<sequence>MVEEGCTRLDQQCSRASSQSSCLAHVSAVAAAASAAAGVVACLAATPAAGLLSQNAACAWLGQAPARRFTDGCLSPAQVVHLQFGAAASRLPKPRRCEACVLRAFSSAQDLLAALENSQPGQSRSEGRQLIPIGEALACLRQLGRLPGQQAPRGSAGTTFEWLCESIARPLLVGERNNNNNNSNNNSNHHLGSSHLSSRKAGRAFATVRDLVAAAVAAASLGAAWHFGLGRMPSALTWALAARLREATVRELASTAWALAKLGPGVEDQEMQSRLLPELCQEASEHIQEFSVLDMSQLVWALATMQACPDSAGANKRNATSTTITTTTTTTKQQRQQQQYGEDVKQGARRGPGLMQVLGKHAADLVKGASARNLVSLAWSFAALGNEHVGLFSAVASEATSRPSELGPRDIAQLAWAFAKLSRADLPLFSKLAVELQREEGGPNKLHRCNRQDLALLAWSWGTLALQPPHGLLSALLETAVPQLKAFRPQELSNFAWAFARLRCGGNPLTVAVAAAAAGRLHGFSPQNLANLLWSLATLPGGASSGSESLAEEMQDDEDRQEHEPVGVEDDERLSMQRTVDVLLQEASEKALGRLHEFKPQELSSLVWAVATLQAVPSCELLHCAAQEAVDRTCELLPQHLSNLAWAFASLGQAGFGLGGVCSAATASWDETNFWKAIASASSTKLHEFTAQGLANLAWAFACQGMGLSQEQENGAICLSTKLLAEAIAAESLAKLPDFTTRGLANLSWSLAALSANSPELLRAASLQLGRDLLSRQAVNSRGEGRSLEALVLDTNEIIWAQAFVGSLDQGLLGLARQALPKALKNDSSRRDHTSVCPLPLGDPVPRRVPSPGDKVEEPEVVLDLPDRLVLRKPPGWEVDDQLGKLEGEDSAHKLTRFWQSLLPPRQWPLVNKRHLQCGFLHRLDVPSSGLVLCAKDRGALLDLNLQLASGELVRDYVVLCRGWCTPRRLEISARVAWQRGSTDSSRVSPLGRPSRTGVKVLAHGRGPQGEAVSLLVLRIGTGRKHQIRAHTAHIGHQTICDGRYSSAATFHADGLWCARNFLHRYRLAFRDACRNPRQVVDKLPADLCAALAQVRSRGSSGKSEASLRLWLEEEQLLGWDELPGLTS</sequence>
<dbReference type="AlphaFoldDB" id="A0A813IH71"/>
<name>A0A813IH71_POLGL</name>
<dbReference type="PANTHER" id="PTHR21228:SF40">
    <property type="entry name" value="LD45607P"/>
    <property type="match status" value="1"/>
</dbReference>
<dbReference type="InterPro" id="IPR050870">
    <property type="entry name" value="FAST_kinase"/>
</dbReference>
<dbReference type="GO" id="GO:0009507">
    <property type="term" value="C:chloroplast"/>
    <property type="evidence" value="ECO:0007669"/>
    <property type="project" value="GOC"/>
</dbReference>
<protein>
    <recommendedName>
        <fullName evidence="2">Pseudouridine synthase RsuA/RluA-like domain-containing protein</fullName>
    </recommendedName>
</protein>
<feature type="region of interest" description="Disordered" evidence="1">
    <location>
        <begin position="825"/>
        <end position="855"/>
    </location>
</feature>
<dbReference type="InterPro" id="IPR006145">
    <property type="entry name" value="PsdUridine_synth_RsuA/RluA"/>
</dbReference>
<evidence type="ECO:0000256" key="1">
    <source>
        <dbReference type="SAM" id="MobiDB-lite"/>
    </source>
</evidence>
<evidence type="ECO:0000259" key="2">
    <source>
        <dbReference type="Pfam" id="PF00849"/>
    </source>
</evidence>
<dbReference type="Gene3D" id="3.30.2350.10">
    <property type="entry name" value="Pseudouridine synthase"/>
    <property type="match status" value="1"/>
</dbReference>
<dbReference type="InterPro" id="IPR020103">
    <property type="entry name" value="PsdUridine_synth_cat_dom_sf"/>
</dbReference>
<dbReference type="SUPFAM" id="SSF55120">
    <property type="entry name" value="Pseudouridine synthase"/>
    <property type="match status" value="1"/>
</dbReference>
<feature type="region of interest" description="Disordered" evidence="1">
    <location>
        <begin position="311"/>
        <end position="348"/>
    </location>
</feature>
<feature type="compositionally biased region" description="Basic and acidic residues" evidence="1">
    <location>
        <begin position="825"/>
        <end position="834"/>
    </location>
</feature>
<comment type="caution">
    <text evidence="3">The sequence shown here is derived from an EMBL/GenBank/DDBJ whole genome shotgun (WGS) entry which is preliminary data.</text>
</comment>
<feature type="region of interest" description="Disordered" evidence="1">
    <location>
        <begin position="544"/>
        <end position="568"/>
    </location>
</feature>
<dbReference type="GO" id="GO:1901259">
    <property type="term" value="P:chloroplast rRNA processing"/>
    <property type="evidence" value="ECO:0007669"/>
    <property type="project" value="TreeGrafter"/>
</dbReference>
<dbReference type="GO" id="GO:0035770">
    <property type="term" value="C:ribonucleoprotein granule"/>
    <property type="evidence" value="ECO:0007669"/>
    <property type="project" value="TreeGrafter"/>
</dbReference>
<proteinExistence type="predicted"/>
<dbReference type="Pfam" id="PF00849">
    <property type="entry name" value="PseudoU_synth_2"/>
    <property type="match status" value="1"/>
</dbReference>
<evidence type="ECO:0000313" key="3">
    <source>
        <dbReference type="EMBL" id="CAE8649438.1"/>
    </source>
</evidence>
<evidence type="ECO:0000313" key="4">
    <source>
        <dbReference type="Proteomes" id="UP000626109"/>
    </source>
</evidence>
<dbReference type="GO" id="GO:0003723">
    <property type="term" value="F:RNA binding"/>
    <property type="evidence" value="ECO:0007669"/>
    <property type="project" value="InterPro"/>
</dbReference>
<dbReference type="PANTHER" id="PTHR21228">
    <property type="entry name" value="FAST LEU-RICH DOMAIN-CONTAINING"/>
    <property type="match status" value="1"/>
</dbReference>
<feature type="region of interest" description="Disordered" evidence="1">
    <location>
        <begin position="175"/>
        <end position="196"/>
    </location>
</feature>
<feature type="compositionally biased region" description="Acidic residues" evidence="1">
    <location>
        <begin position="550"/>
        <end position="559"/>
    </location>
</feature>
<dbReference type="EMBL" id="CAJNNW010007686">
    <property type="protein sequence ID" value="CAE8649438.1"/>
    <property type="molecule type" value="Genomic_DNA"/>
</dbReference>
<feature type="compositionally biased region" description="Low complexity" evidence="1">
    <location>
        <begin position="177"/>
        <end position="196"/>
    </location>
</feature>
<feature type="domain" description="Pseudouridine synthase RsuA/RluA-like" evidence="2">
    <location>
        <begin position="914"/>
        <end position="1034"/>
    </location>
</feature>
<dbReference type="GO" id="GO:0001522">
    <property type="term" value="P:pseudouridine synthesis"/>
    <property type="evidence" value="ECO:0007669"/>
    <property type="project" value="InterPro"/>
</dbReference>
<dbReference type="GO" id="GO:0000963">
    <property type="term" value="P:mitochondrial RNA processing"/>
    <property type="evidence" value="ECO:0007669"/>
    <property type="project" value="TreeGrafter"/>
</dbReference>
<dbReference type="GO" id="GO:0009982">
    <property type="term" value="F:pseudouridine synthase activity"/>
    <property type="evidence" value="ECO:0007669"/>
    <property type="project" value="InterPro"/>
</dbReference>
<dbReference type="GO" id="GO:0044528">
    <property type="term" value="P:regulation of mitochondrial mRNA stability"/>
    <property type="evidence" value="ECO:0007669"/>
    <property type="project" value="TreeGrafter"/>
</dbReference>
<dbReference type="Proteomes" id="UP000626109">
    <property type="component" value="Unassembled WGS sequence"/>
</dbReference>
<dbReference type="GO" id="GO:0005759">
    <property type="term" value="C:mitochondrial matrix"/>
    <property type="evidence" value="ECO:0007669"/>
    <property type="project" value="TreeGrafter"/>
</dbReference>
<accession>A0A813IH71</accession>
<gene>
    <name evidence="3" type="ORF">PGLA2088_LOCUS7418</name>
</gene>
<organism evidence="3 4">
    <name type="scientific">Polarella glacialis</name>
    <name type="common">Dinoflagellate</name>
    <dbReference type="NCBI Taxonomy" id="89957"/>
    <lineage>
        <taxon>Eukaryota</taxon>
        <taxon>Sar</taxon>
        <taxon>Alveolata</taxon>
        <taxon>Dinophyceae</taxon>
        <taxon>Suessiales</taxon>
        <taxon>Suessiaceae</taxon>
        <taxon>Polarella</taxon>
    </lineage>
</organism>